<reference evidence="1 2" key="1">
    <citation type="submission" date="2020-03" db="EMBL/GenBank/DDBJ databases">
        <title>Bradyrhizobium diversity isolated from nodules of Indigofera sp.</title>
        <authorList>
            <person name="Klepa M."/>
            <person name="Helene L."/>
            <person name="Hungria M."/>
        </authorList>
    </citation>
    <scope>NUCLEOTIDE SEQUENCE [LARGE SCALE GENOMIC DNA]</scope>
    <source>
        <strain evidence="1 2">WSM 1791</strain>
    </source>
</reference>
<evidence type="ECO:0000313" key="2">
    <source>
        <dbReference type="Proteomes" id="UP000544122"/>
    </source>
</evidence>
<keyword evidence="2" id="KW-1185">Reference proteome</keyword>
<name>A0A7Y4GNK6_9BRAD</name>
<comment type="caution">
    <text evidence="1">The sequence shown here is derived from an EMBL/GenBank/DDBJ whole genome shotgun (WGS) entry which is preliminary data.</text>
</comment>
<protein>
    <submittedName>
        <fullName evidence="1">Uncharacterized protein</fullName>
    </submittedName>
</protein>
<evidence type="ECO:0000313" key="1">
    <source>
        <dbReference type="EMBL" id="NOJ39080.1"/>
    </source>
</evidence>
<organism evidence="1 2">
    <name type="scientific">Bradyrhizobium australiense</name>
    <dbReference type="NCBI Taxonomy" id="2721161"/>
    <lineage>
        <taxon>Bacteria</taxon>
        <taxon>Pseudomonadati</taxon>
        <taxon>Pseudomonadota</taxon>
        <taxon>Alphaproteobacteria</taxon>
        <taxon>Hyphomicrobiales</taxon>
        <taxon>Nitrobacteraceae</taxon>
        <taxon>Bradyrhizobium</taxon>
    </lineage>
</organism>
<sequence>MEGENMGRPIGSVNREKPFADALRMALRSGNPYRLRGITEKLIEKAEQGDLQAIKEVGDRLDGKCTQTIERGEVSVEALTDAELFAIIRSGSRGPEDETKLICGPVRPIEK</sequence>
<dbReference type="Proteomes" id="UP000544122">
    <property type="component" value="Unassembled WGS sequence"/>
</dbReference>
<proteinExistence type="predicted"/>
<accession>A0A7Y4GNK6</accession>
<dbReference type="RefSeq" id="WP_171578343.1">
    <property type="nucleotide sequence ID" value="NZ_JAAVLX010000002.1"/>
</dbReference>
<dbReference type="AlphaFoldDB" id="A0A7Y4GNK6"/>
<gene>
    <name evidence="1" type="ORF">HCN58_05570</name>
</gene>
<dbReference type="EMBL" id="JAAVLX010000002">
    <property type="protein sequence ID" value="NOJ39080.1"/>
    <property type="molecule type" value="Genomic_DNA"/>
</dbReference>